<dbReference type="AlphaFoldDB" id="A0A4Y9EJR4"/>
<dbReference type="NCBIfam" id="TIGR02595">
    <property type="entry name" value="PEP_CTERM"/>
    <property type="match status" value="1"/>
</dbReference>
<dbReference type="EMBL" id="SIHO01000004">
    <property type="protein sequence ID" value="TFU00437.1"/>
    <property type="molecule type" value="Genomic_DNA"/>
</dbReference>
<gene>
    <name evidence="2" type="ORF">EUV02_14650</name>
</gene>
<dbReference type="Proteomes" id="UP000297737">
    <property type="component" value="Unassembled WGS sequence"/>
</dbReference>
<dbReference type="OrthoDB" id="7595670at2"/>
<evidence type="ECO:0000259" key="1">
    <source>
        <dbReference type="Pfam" id="PF07589"/>
    </source>
</evidence>
<organism evidence="2 3">
    <name type="scientific">Glacieibacterium arshaanense</name>
    <dbReference type="NCBI Taxonomy" id="2511025"/>
    <lineage>
        <taxon>Bacteria</taxon>
        <taxon>Pseudomonadati</taxon>
        <taxon>Pseudomonadota</taxon>
        <taxon>Alphaproteobacteria</taxon>
        <taxon>Sphingomonadales</taxon>
        <taxon>Sphingosinicellaceae</taxon>
        <taxon>Glacieibacterium</taxon>
    </lineage>
</organism>
<dbReference type="NCBIfam" id="NF035944">
    <property type="entry name" value="PEPxxWA-CTERM"/>
    <property type="match status" value="1"/>
</dbReference>
<feature type="domain" description="Ice-binding protein C-terminal" evidence="1">
    <location>
        <begin position="212"/>
        <end position="237"/>
    </location>
</feature>
<comment type="caution">
    <text evidence="2">The sequence shown here is derived from an EMBL/GenBank/DDBJ whole genome shotgun (WGS) entry which is preliminary data.</text>
</comment>
<name>A0A4Y9EJR4_9SPHN</name>
<evidence type="ECO:0000313" key="2">
    <source>
        <dbReference type="EMBL" id="TFU00437.1"/>
    </source>
</evidence>
<sequence length="243" mass="25329">MQWGSTTTYEHAVLDATGRVLQSGDVKWASTNTLNPAGTTPLLAYTSLGKLTSTFVSGSCPNATGVITSCKYAKSGTVTKGADTLWIRGVMPTGAYATSVVLVGLEIKYGTSAWTSLDFLDSTSDGAYIGFSDPLLANGFSLRYSFGYFNNVKYTGGTYAGGASIPAFEFIVGKYATPLDPNLQPGTYSADPGLFGDIGPANMMGVEMDTAAVPEPASWAMLVAGFGVMGGTLRRRRVAVAVA</sequence>
<evidence type="ECO:0000313" key="3">
    <source>
        <dbReference type="Proteomes" id="UP000297737"/>
    </source>
</evidence>
<accession>A0A4Y9EJR4</accession>
<dbReference type="InterPro" id="IPR013424">
    <property type="entry name" value="Ice-binding_C"/>
</dbReference>
<proteinExistence type="predicted"/>
<keyword evidence="3" id="KW-1185">Reference proteome</keyword>
<dbReference type="Pfam" id="PF07589">
    <property type="entry name" value="PEP-CTERM"/>
    <property type="match status" value="1"/>
</dbReference>
<reference evidence="2 3" key="1">
    <citation type="submission" date="2019-02" db="EMBL/GenBank/DDBJ databases">
        <title>Polymorphobacter sp. isolated from the lake at the Tibet of China.</title>
        <authorList>
            <person name="Li A."/>
        </authorList>
    </citation>
    <scope>NUCLEOTIDE SEQUENCE [LARGE SCALE GENOMIC DNA]</scope>
    <source>
        <strain evidence="2 3">DJ1R-1</strain>
    </source>
</reference>
<protein>
    <submittedName>
        <fullName evidence="2">PEP-CTERM sorting domain-containing protein</fullName>
    </submittedName>
</protein>